<feature type="domain" description="Carrier" evidence="3">
    <location>
        <begin position="591"/>
        <end position="650"/>
    </location>
</feature>
<dbReference type="Pfam" id="PF13570">
    <property type="entry name" value="Beta-prop_ACSF4"/>
    <property type="match status" value="1"/>
</dbReference>
<dbReference type="InterPro" id="IPR052091">
    <property type="entry name" value="Beta-ala_Activ/Resist"/>
</dbReference>
<dbReference type="InterPro" id="IPR018391">
    <property type="entry name" value="PQQ_b-propeller_rpt"/>
</dbReference>
<dbReference type="GO" id="GO:0043041">
    <property type="term" value="P:amino acid activation for nonribosomal peptide biosynthetic process"/>
    <property type="evidence" value="ECO:0007669"/>
    <property type="project" value="TreeGrafter"/>
</dbReference>
<name>A0A225WDG2_9STRA</name>
<evidence type="ECO:0000259" key="2">
    <source>
        <dbReference type="Pfam" id="PF00501"/>
    </source>
</evidence>
<feature type="domain" description="AMP-dependent synthetase/ligase" evidence="2">
    <location>
        <begin position="132"/>
        <end position="316"/>
    </location>
</feature>
<sequence length="1200" mass="133590">MVLMATEKHWIYVPIDMELPVSRQLSLLQSAGIRHLVTISDSPLAKFFASGAVVEVDWSPFRPVQVLVLPENKDSERSFTQRLQTKNVTAPLYVLFTSGTTGKPRGVLGTRAGAWTRLEWMWKTYPFVVDVTAPLYVLFTSGTTGKPRGVLGTRAGAWTRLEWMWKTYPFVVEKHERVLRATKLSFVDSVWEIHGAFWQRIPLIHLQRPREYDAGYFFMKSVVLDDSARFLEIMRMERITRFTAVPTVLEVLLLQTIATDVRAALAGLRYMLSSGETLLLHVAQQLTDTLPDVTILNLYGSTEMSGDVTCMELKAPLSSALIAEWQQHGIPIARLDDRGVVGDDTSLVLLSDGQGEKAVSDGTSTIIWPRSTTTSEKFERGMLYVSGPLVSFGYVGCDQEVCVTSEELLDKHDDRQQDIVRGRRWFCTGDICSVTQGHLYFCGRKDNVVKIHGRRVSLEEVERAVVAGLKKFSTHTRFDDNRQVIAFTTTKEVTKYALYQQSIVVCIICNDMSNASTTRYHKRRALNGWIAKHYGISHIPHDIVVMPSTAVHRLHHGKVDRRALEILYKSHVWLPSLRPSSKRESKTETLITQLLQEILEIPLPDGRSGDVQTQTFMEIGGNSLLATLFIHELRQVFGEFSLTIQDLFEKTIQEVLLVLESQSENRLIEFSPRPMQPKARSAESIPTGNAKHRKKAHQTGSSNISGITCDALDQRSSLAYVSRYNQSSIAMGGAYVPTSFTSSVETLELSRSVAAVWQLRSVWRVNLDKCIDASPLVVQRRHSRGIVYSTWAIVGSHSAQLVCLDVQDAGTEIWKVTLDDRIEACAALSVKHSTVYVGTYAGSFVALDLFSGKERWKFQTKGTIKASAVVLDDHQLVVCGAYDNNLYGLDTINGQQRWTLDLGGSIFSTPVYCLWTEQLFAASTNNNVVALAPASGDFTSIIEQWRLHLPAPVFAGLNFYCLWTEQLFAASTNDNVVALAPASGDFTSIMEQWRLHLPAPVFAGLNADFASNLLIAGCADGQLYGISMSSGDTQWQVSTEKPIFSSPCVCNPGSVVFGSHDGMLRKVDCHSGKLLWTTNLHSAIFASPSVVRVLDEDSNHDSAEQKKHNDRLVCCVTTTAGWLYFCDESTGTVVYQTCESTGKATKRENNDNISGDLGPLFSSPVLIDNWCLLGTRTNLLYGFKMVNINTVVNLEYSNGK</sequence>
<accession>A0A225WDG2</accession>
<dbReference type="Gene3D" id="3.30.300.30">
    <property type="match status" value="1"/>
</dbReference>
<feature type="domain" description="AMP-dependent synthetase/ligase" evidence="2">
    <location>
        <begin position="11"/>
        <end position="122"/>
    </location>
</feature>
<dbReference type="InterPro" id="IPR045851">
    <property type="entry name" value="AMP-bd_C_sf"/>
</dbReference>
<dbReference type="PROSITE" id="PS00455">
    <property type="entry name" value="AMP_BINDING"/>
    <property type="match status" value="2"/>
</dbReference>
<dbReference type="Gene3D" id="1.10.1200.10">
    <property type="entry name" value="ACP-like"/>
    <property type="match status" value="1"/>
</dbReference>
<dbReference type="PROSITE" id="PS50231">
    <property type="entry name" value="RICIN_B_LECTIN"/>
    <property type="match status" value="1"/>
</dbReference>
<dbReference type="PANTHER" id="PTHR44394">
    <property type="entry name" value="BETA-ALANINE-ACTIVATING ENZYME"/>
    <property type="match status" value="1"/>
</dbReference>
<evidence type="ECO:0000259" key="3">
    <source>
        <dbReference type="Pfam" id="PF00550"/>
    </source>
</evidence>
<dbReference type="SMART" id="SM00564">
    <property type="entry name" value="PQQ"/>
    <property type="match status" value="5"/>
</dbReference>
<dbReference type="SUPFAM" id="SSF56801">
    <property type="entry name" value="Acetyl-CoA synthetase-like"/>
    <property type="match status" value="2"/>
</dbReference>
<dbReference type="InterPro" id="IPR042099">
    <property type="entry name" value="ANL_N_sf"/>
</dbReference>
<feature type="domain" description="Pyrrolo-quinoline quinone repeat" evidence="4">
    <location>
        <begin position="767"/>
        <end position="982"/>
    </location>
</feature>
<dbReference type="InterPro" id="IPR011047">
    <property type="entry name" value="Quinoprotein_ADH-like_sf"/>
</dbReference>
<proteinExistence type="predicted"/>
<evidence type="ECO:0000313" key="5">
    <source>
        <dbReference type="EMBL" id="OWZ15067.1"/>
    </source>
</evidence>
<organism evidence="5 6">
    <name type="scientific">Phytophthora megakarya</name>
    <dbReference type="NCBI Taxonomy" id="4795"/>
    <lineage>
        <taxon>Eukaryota</taxon>
        <taxon>Sar</taxon>
        <taxon>Stramenopiles</taxon>
        <taxon>Oomycota</taxon>
        <taxon>Peronosporomycetes</taxon>
        <taxon>Peronosporales</taxon>
        <taxon>Peronosporaceae</taxon>
        <taxon>Phytophthora</taxon>
    </lineage>
</organism>
<dbReference type="AlphaFoldDB" id="A0A225WDG2"/>
<dbReference type="InterPro" id="IPR036736">
    <property type="entry name" value="ACP-like_sf"/>
</dbReference>
<dbReference type="EMBL" id="NBNE01001200">
    <property type="protein sequence ID" value="OWZ15067.1"/>
    <property type="molecule type" value="Genomic_DNA"/>
</dbReference>
<reference evidence="6" key="1">
    <citation type="submission" date="2017-03" db="EMBL/GenBank/DDBJ databases">
        <title>Phytopthora megakarya and P. palmivora, two closely related causual agents of cacao black pod achieved similar genome size and gene model numbers by different mechanisms.</title>
        <authorList>
            <person name="Ali S."/>
            <person name="Shao J."/>
            <person name="Larry D.J."/>
            <person name="Kronmiller B."/>
            <person name="Shen D."/>
            <person name="Strem M.D."/>
            <person name="Melnick R.L."/>
            <person name="Guiltinan M.J."/>
            <person name="Tyler B.M."/>
            <person name="Meinhardt L.W."/>
            <person name="Bailey B.A."/>
        </authorList>
    </citation>
    <scope>NUCLEOTIDE SEQUENCE [LARGE SCALE GENOMIC DNA]</scope>
    <source>
        <strain evidence="6">zdho120</strain>
    </source>
</reference>
<dbReference type="Pfam" id="PF00550">
    <property type="entry name" value="PP-binding"/>
    <property type="match status" value="1"/>
</dbReference>
<dbReference type="Gene3D" id="2.130.10.10">
    <property type="entry name" value="YVTN repeat-like/Quinoprotein amine dehydrogenase"/>
    <property type="match status" value="2"/>
</dbReference>
<comment type="caution">
    <text evidence="5">The sequence shown here is derived from an EMBL/GenBank/DDBJ whole genome shotgun (WGS) entry which is preliminary data.</text>
</comment>
<evidence type="ECO:0000259" key="4">
    <source>
        <dbReference type="Pfam" id="PF13570"/>
    </source>
</evidence>
<dbReference type="Pfam" id="PF00501">
    <property type="entry name" value="AMP-binding"/>
    <property type="match status" value="2"/>
</dbReference>
<dbReference type="Gene3D" id="3.40.50.12780">
    <property type="entry name" value="N-terminal domain of ligase-like"/>
    <property type="match status" value="2"/>
</dbReference>
<dbReference type="InterPro" id="IPR009081">
    <property type="entry name" value="PP-bd_ACP"/>
</dbReference>
<dbReference type="InterPro" id="IPR015943">
    <property type="entry name" value="WD40/YVTN_repeat-like_dom_sf"/>
</dbReference>
<gene>
    <name evidence="5" type="ORF">PHMEG_00011362</name>
</gene>
<dbReference type="InterPro" id="IPR020845">
    <property type="entry name" value="AMP-binding_CS"/>
</dbReference>
<dbReference type="STRING" id="4795.A0A225WDG2"/>
<dbReference type="OrthoDB" id="408177at2759"/>
<feature type="region of interest" description="Disordered" evidence="1">
    <location>
        <begin position="674"/>
        <end position="701"/>
    </location>
</feature>
<dbReference type="SUPFAM" id="SSF50998">
    <property type="entry name" value="Quinoprotein alcohol dehydrogenase-like"/>
    <property type="match status" value="1"/>
</dbReference>
<dbReference type="InterPro" id="IPR000873">
    <property type="entry name" value="AMP-dep_synth/lig_dom"/>
</dbReference>
<protein>
    <submittedName>
        <fullName evidence="5">Acyl-CoA synthetase</fullName>
    </submittedName>
</protein>
<keyword evidence="6" id="KW-1185">Reference proteome</keyword>
<dbReference type="PANTHER" id="PTHR44394:SF1">
    <property type="entry name" value="BETA-ALANINE-ACTIVATING ENZYME"/>
    <property type="match status" value="1"/>
</dbReference>
<dbReference type="Proteomes" id="UP000198211">
    <property type="component" value="Unassembled WGS sequence"/>
</dbReference>
<dbReference type="InterPro" id="IPR002372">
    <property type="entry name" value="PQQ_rpt_dom"/>
</dbReference>
<evidence type="ECO:0000313" key="6">
    <source>
        <dbReference type="Proteomes" id="UP000198211"/>
    </source>
</evidence>
<evidence type="ECO:0000256" key="1">
    <source>
        <dbReference type="SAM" id="MobiDB-lite"/>
    </source>
</evidence>